<dbReference type="Proteomes" id="UP000663823">
    <property type="component" value="Unassembled WGS sequence"/>
</dbReference>
<sequence length="71" mass="8446">VKFPTTVNTTAFDYYIDPETKKIELWSKNVPKFELDPDVPLQAALVPTRETVRVRYWMGILSQYILKFYFI</sequence>
<comment type="caution">
    <text evidence="1">The sequence shown here is derived from an EMBL/GenBank/DDBJ whole genome shotgun (WGS) entry which is preliminary data.</text>
</comment>
<protein>
    <submittedName>
        <fullName evidence="1">Uncharacterized protein</fullName>
    </submittedName>
</protein>
<dbReference type="AlphaFoldDB" id="A0A820HI32"/>
<proteinExistence type="predicted"/>
<gene>
    <name evidence="1" type="ORF">OTI717_LOCUS41778</name>
</gene>
<dbReference type="Gene3D" id="1.10.472.130">
    <property type="match status" value="1"/>
</dbReference>
<accession>A0A820HI32</accession>
<evidence type="ECO:0000313" key="2">
    <source>
        <dbReference type="Proteomes" id="UP000663823"/>
    </source>
</evidence>
<dbReference type="EMBL" id="CAJOAX010044557">
    <property type="protein sequence ID" value="CAF4292652.1"/>
    <property type="molecule type" value="Genomic_DNA"/>
</dbReference>
<evidence type="ECO:0000313" key="1">
    <source>
        <dbReference type="EMBL" id="CAF4292652.1"/>
    </source>
</evidence>
<name>A0A820HI32_9BILA</name>
<organism evidence="1 2">
    <name type="scientific">Rotaria sordida</name>
    <dbReference type="NCBI Taxonomy" id="392033"/>
    <lineage>
        <taxon>Eukaryota</taxon>
        <taxon>Metazoa</taxon>
        <taxon>Spiralia</taxon>
        <taxon>Gnathifera</taxon>
        <taxon>Rotifera</taxon>
        <taxon>Eurotatoria</taxon>
        <taxon>Bdelloidea</taxon>
        <taxon>Philodinida</taxon>
        <taxon>Philodinidae</taxon>
        <taxon>Rotaria</taxon>
    </lineage>
</organism>
<feature type="non-terminal residue" evidence="1">
    <location>
        <position position="1"/>
    </location>
</feature>
<reference evidence="1" key="1">
    <citation type="submission" date="2021-02" db="EMBL/GenBank/DDBJ databases">
        <authorList>
            <person name="Nowell W R."/>
        </authorList>
    </citation>
    <scope>NUCLEOTIDE SEQUENCE</scope>
</reference>